<gene>
    <name evidence="12" type="ORF">Prudu_004805</name>
</gene>
<reference evidence="12" key="1">
    <citation type="journal article" date="2019" name="Science">
        <title>Mutation of a bHLH transcription factor allowed almond domestication.</title>
        <authorList>
            <person name="Sanchez-Perez R."/>
            <person name="Pavan S."/>
            <person name="Mazzeo R."/>
            <person name="Moldovan C."/>
            <person name="Aiese Cigliano R."/>
            <person name="Del Cueto J."/>
            <person name="Ricciardi F."/>
            <person name="Lotti C."/>
            <person name="Ricciardi L."/>
            <person name="Dicenta F."/>
            <person name="Lopez-Marques R.L."/>
            <person name="Lindberg Moller B."/>
        </authorList>
    </citation>
    <scope>NUCLEOTIDE SEQUENCE</scope>
</reference>
<feature type="domain" description="Kinetochore protein Ndc80 CH" evidence="11">
    <location>
        <begin position="124"/>
        <end position="227"/>
    </location>
</feature>
<accession>A0A4Y1QW52</accession>
<dbReference type="InterPro" id="IPR055260">
    <property type="entry name" value="Ndc80_CH"/>
</dbReference>
<dbReference type="GO" id="GO:0031262">
    <property type="term" value="C:Ndc80 complex"/>
    <property type="evidence" value="ECO:0007669"/>
    <property type="project" value="UniProtKB-UniRule"/>
</dbReference>
<feature type="compositionally biased region" description="Basic residues" evidence="10">
    <location>
        <begin position="56"/>
        <end position="77"/>
    </location>
</feature>
<dbReference type="Pfam" id="PF03801">
    <property type="entry name" value="Ndc80_HEC"/>
    <property type="match status" value="1"/>
</dbReference>
<evidence type="ECO:0000256" key="3">
    <source>
        <dbReference type="ARBA" id="ARBA00022618"/>
    </source>
</evidence>
<dbReference type="Gene3D" id="1.10.418.30">
    <property type="entry name" value="Ncd80 complex, Ncd80 subunit"/>
    <property type="match status" value="1"/>
</dbReference>
<comment type="similarity">
    <text evidence="1 8">Belongs to the NDC80/HEC1 family.</text>
</comment>
<dbReference type="InterPro" id="IPR055307">
    <property type="entry name" value="NDC80_plants"/>
</dbReference>
<feature type="region of interest" description="Disordered" evidence="10">
    <location>
        <begin position="49"/>
        <end position="117"/>
    </location>
</feature>
<evidence type="ECO:0000256" key="7">
    <source>
        <dbReference type="ARBA" id="ARBA00023328"/>
    </source>
</evidence>
<evidence type="ECO:0000256" key="4">
    <source>
        <dbReference type="ARBA" id="ARBA00022776"/>
    </source>
</evidence>
<dbReference type="EMBL" id="AP019297">
    <property type="protein sequence ID" value="BBG96099.1"/>
    <property type="molecule type" value="Genomic_DNA"/>
</dbReference>
<proteinExistence type="inferred from homology"/>
<dbReference type="GO" id="GO:0051315">
    <property type="term" value="P:attachment of mitotic spindle microtubules to kinetochore"/>
    <property type="evidence" value="ECO:0007669"/>
    <property type="project" value="UniProtKB-UniRule"/>
</dbReference>
<evidence type="ECO:0000259" key="11">
    <source>
        <dbReference type="Pfam" id="PF03801"/>
    </source>
</evidence>
<feature type="coiled-coil region" evidence="9">
    <location>
        <begin position="381"/>
        <end position="408"/>
    </location>
</feature>
<dbReference type="GO" id="GO:0051301">
    <property type="term" value="P:cell division"/>
    <property type="evidence" value="ECO:0007669"/>
    <property type="project" value="UniProtKB-UniRule"/>
</dbReference>
<organism evidence="12">
    <name type="scientific">Prunus dulcis</name>
    <name type="common">Almond</name>
    <name type="synonym">Amygdalus dulcis</name>
    <dbReference type="NCBI Taxonomy" id="3755"/>
    <lineage>
        <taxon>Eukaryota</taxon>
        <taxon>Viridiplantae</taxon>
        <taxon>Streptophyta</taxon>
        <taxon>Embryophyta</taxon>
        <taxon>Tracheophyta</taxon>
        <taxon>Spermatophyta</taxon>
        <taxon>Magnoliopsida</taxon>
        <taxon>eudicotyledons</taxon>
        <taxon>Gunneridae</taxon>
        <taxon>Pentapetalae</taxon>
        <taxon>rosids</taxon>
        <taxon>fabids</taxon>
        <taxon>Rosales</taxon>
        <taxon>Rosaceae</taxon>
        <taxon>Amygdaloideae</taxon>
        <taxon>Amygdaleae</taxon>
        <taxon>Prunus</taxon>
    </lineage>
</organism>
<dbReference type="PANTHER" id="PTHR46681">
    <property type="entry name" value="KINETOCHORE PROTEIN NDC80 HOMOLOG"/>
    <property type="match status" value="1"/>
</dbReference>
<evidence type="ECO:0000256" key="6">
    <source>
        <dbReference type="ARBA" id="ARBA00023306"/>
    </source>
</evidence>
<feature type="coiled-coil region" evidence="9">
    <location>
        <begin position="270"/>
        <end position="356"/>
    </location>
</feature>
<evidence type="ECO:0000256" key="10">
    <source>
        <dbReference type="SAM" id="MobiDB-lite"/>
    </source>
</evidence>
<keyword evidence="5 9" id="KW-0175">Coiled coil</keyword>
<keyword evidence="3 8" id="KW-0132">Cell division</keyword>
<dbReference type="PANTHER" id="PTHR46681:SF1">
    <property type="entry name" value="KINETOCHORE PROTEIN NDC80 HOMOLOG"/>
    <property type="match status" value="1"/>
</dbReference>
<evidence type="ECO:0000256" key="5">
    <source>
        <dbReference type="ARBA" id="ARBA00023054"/>
    </source>
</evidence>
<evidence type="ECO:0000256" key="8">
    <source>
        <dbReference type="RuleBase" id="RU368072"/>
    </source>
</evidence>
<comment type="subcellular location">
    <subcellularLocation>
        <location evidence="8">Chromosome</location>
        <location evidence="8">Centromere</location>
        <location evidence="8">Kinetochore</location>
    </subcellularLocation>
    <subcellularLocation>
        <location evidence="8">Nucleus</location>
    </subcellularLocation>
</comment>
<keyword evidence="6 8" id="KW-0131">Cell cycle</keyword>
<keyword evidence="2 8" id="KW-0158">Chromosome</keyword>
<comment type="subunit">
    <text evidence="8">Component of the NDC80 complex.</text>
</comment>
<dbReference type="InterPro" id="IPR038273">
    <property type="entry name" value="Ndc80_sf"/>
</dbReference>
<keyword evidence="8" id="KW-0995">Kinetochore</keyword>
<dbReference type="GO" id="GO:0005634">
    <property type="term" value="C:nucleus"/>
    <property type="evidence" value="ECO:0007669"/>
    <property type="project" value="UniProtKB-SubCell"/>
</dbReference>
<keyword evidence="8" id="KW-0539">Nucleus</keyword>
<evidence type="ECO:0000256" key="1">
    <source>
        <dbReference type="ARBA" id="ARBA00007050"/>
    </source>
</evidence>
<evidence type="ECO:0000313" key="12">
    <source>
        <dbReference type="EMBL" id="BBG96099.1"/>
    </source>
</evidence>
<feature type="compositionally biased region" description="Low complexity" evidence="10">
    <location>
        <begin position="102"/>
        <end position="111"/>
    </location>
</feature>
<sequence length="644" mass="73795">MHARQFCNFIAFVNSEKMYWSECTAKLPTKTDSTFLCIITVAHKREKHFKIESTKTKKRSKSKERRKMRRASIRGRRPKESFNPRPPPATPLDHFRHRDSDASFASSRPSSVGMGPTSNALDLYKDRSFQQATLSSINSYLASHSLQIFLKFPIPSAKEITETLKFLVARLDYPNPKLEDDLPVILKFLKCPFKPNKSVLRNPTVNHHQWPTLLAVIHWLFQIVLYNDHLASNSGAFVDNNAMSAYALESYSYYISGDDDSVEALDRQFLEKLEAERENAEESIRVLEATAAELEGKMEEMRSGPSKREALEKERGVLEQDVNKFNEMIGSLAKSVAKLEAVLEAKEKELEAKVADTRRICEENEELKKRVELQTFNARDVDRMKRELQAVERDIGEAELARNAWEEKAWDLDTMLSHKFKELETLAMECNQAMRRLKLGNGFQYVLNAKGSTPADVMGIDYKLTLKPALNSYSDDIKKSSVEKLEELISLQQQSSELSATIEGKRNFIATLQSHIDEVEAQLNLLKKDTHDYTYRCTIEARQMMDDVQMEAHNLDILERDAEEILKTSKLKLQETIKQTEEETKKCAYELMTVIDSVSKHKEYVQSKILEMRRDVSETAVAVSDAHKGSLQSQFGFLSHANQQ</sequence>
<name>A0A4Y1QW52_PRUDU</name>
<comment type="function">
    <text evidence="8">Acts as a component of the essential kinetochore-associated NDC80 complex, which is required for chromosome segregation and spindle checkpoint activity.</text>
</comment>
<evidence type="ECO:0000256" key="9">
    <source>
        <dbReference type="SAM" id="Coils"/>
    </source>
</evidence>
<keyword evidence="7 8" id="KW-0137">Centromere</keyword>
<protein>
    <recommendedName>
        <fullName evidence="8">Kinetochore protein NDC80</fullName>
    </recommendedName>
</protein>
<evidence type="ECO:0000256" key="2">
    <source>
        <dbReference type="ARBA" id="ARBA00022454"/>
    </source>
</evidence>
<dbReference type="AlphaFoldDB" id="A0A4Y1QW52"/>
<keyword evidence="4 8" id="KW-0498">Mitosis</keyword>